<dbReference type="AlphaFoldDB" id="A0A0F9CZ98"/>
<organism evidence="1">
    <name type="scientific">marine sediment metagenome</name>
    <dbReference type="NCBI Taxonomy" id="412755"/>
    <lineage>
        <taxon>unclassified sequences</taxon>
        <taxon>metagenomes</taxon>
        <taxon>ecological metagenomes</taxon>
    </lineage>
</organism>
<accession>A0A0F9CZ98</accession>
<protein>
    <submittedName>
        <fullName evidence="1">Uncharacterized protein</fullName>
    </submittedName>
</protein>
<reference evidence="1" key="1">
    <citation type="journal article" date="2015" name="Nature">
        <title>Complex archaea that bridge the gap between prokaryotes and eukaryotes.</title>
        <authorList>
            <person name="Spang A."/>
            <person name="Saw J.H."/>
            <person name="Jorgensen S.L."/>
            <person name="Zaremba-Niedzwiedzka K."/>
            <person name="Martijn J."/>
            <person name="Lind A.E."/>
            <person name="van Eijk R."/>
            <person name="Schleper C."/>
            <person name="Guy L."/>
            <person name="Ettema T.J."/>
        </authorList>
    </citation>
    <scope>NUCLEOTIDE SEQUENCE</scope>
</reference>
<proteinExistence type="predicted"/>
<name>A0A0F9CZ98_9ZZZZ</name>
<dbReference type="EMBL" id="LAZR01044227">
    <property type="protein sequence ID" value="KKL05173.1"/>
    <property type="molecule type" value="Genomic_DNA"/>
</dbReference>
<gene>
    <name evidence="1" type="ORF">LCGC14_2608740</name>
</gene>
<comment type="caution">
    <text evidence="1">The sequence shown here is derived from an EMBL/GenBank/DDBJ whole genome shotgun (WGS) entry which is preliminary data.</text>
</comment>
<sequence length="69" mass="8449">MSKEDAQKVVEQAYDDGFEVEMRHRNTDNWFLRGPWRHSPGKWKWEEYEYRIKVPKTKDSQAQYVQGEE</sequence>
<evidence type="ECO:0000313" key="1">
    <source>
        <dbReference type="EMBL" id="KKL05173.1"/>
    </source>
</evidence>